<dbReference type="InterPro" id="IPR002559">
    <property type="entry name" value="Transposase_11"/>
</dbReference>
<feature type="domain" description="Transposase IS4-like" evidence="1">
    <location>
        <begin position="59"/>
        <end position="112"/>
    </location>
</feature>
<evidence type="ECO:0000313" key="3">
    <source>
        <dbReference type="Proteomes" id="UP000247922"/>
    </source>
</evidence>
<sequence length="215" mass="25312">MDHPSSLKQKRANDPLRFVKVKHATTDGEIAENLKVTLDGSLIEKEAQYDGFYGMCTNLTSDPLALIHVNQRRWEIEERFRIMKTELKSRPVYVRNDDRVETHFLTRFLSLLIYRILEQKLDNKFSCQKIIKTLREMNVMKASGEGYIPLYERTHLTDQLHELFGFRTDYEINTINKMKNNLKLSKKNEIVLTFITTQNLSKPLKDKGLERFSLN</sequence>
<dbReference type="SUPFAM" id="SSF53098">
    <property type="entry name" value="Ribonuclease H-like"/>
    <property type="match status" value="1"/>
</dbReference>
<dbReference type="GO" id="GO:0004803">
    <property type="term" value="F:transposase activity"/>
    <property type="evidence" value="ECO:0007669"/>
    <property type="project" value="InterPro"/>
</dbReference>
<name>A0A2V3W7T9_9BACI</name>
<keyword evidence="3" id="KW-1185">Reference proteome</keyword>
<dbReference type="OrthoDB" id="9767746at2"/>
<evidence type="ECO:0000259" key="1">
    <source>
        <dbReference type="Pfam" id="PF01609"/>
    </source>
</evidence>
<evidence type="ECO:0000313" key="2">
    <source>
        <dbReference type="EMBL" id="PXW89224.1"/>
    </source>
</evidence>
<dbReference type="AlphaFoldDB" id="A0A2V3W7T9"/>
<dbReference type="GO" id="GO:0006313">
    <property type="term" value="P:DNA transposition"/>
    <property type="evidence" value="ECO:0007669"/>
    <property type="project" value="InterPro"/>
</dbReference>
<dbReference type="Proteomes" id="UP000247922">
    <property type="component" value="Unassembled WGS sequence"/>
</dbReference>
<dbReference type="EMBL" id="QJJR01000010">
    <property type="protein sequence ID" value="PXW89224.1"/>
    <property type="molecule type" value="Genomic_DNA"/>
</dbReference>
<reference evidence="2 3" key="1">
    <citation type="submission" date="2018-05" db="EMBL/GenBank/DDBJ databases">
        <title>Genomic Encyclopedia of Type Strains, Phase IV (KMG-IV): sequencing the most valuable type-strain genomes for metagenomic binning, comparative biology and taxonomic classification.</title>
        <authorList>
            <person name="Goeker M."/>
        </authorList>
    </citation>
    <scope>NUCLEOTIDE SEQUENCE [LARGE SCALE GENOMIC DNA]</scope>
    <source>
        <strain evidence="2 3">DSM 22440</strain>
    </source>
</reference>
<accession>A0A2V3W7T9</accession>
<gene>
    <name evidence="2" type="ORF">DES38_11087</name>
</gene>
<comment type="caution">
    <text evidence="2">The sequence shown here is derived from an EMBL/GenBank/DDBJ whole genome shotgun (WGS) entry which is preliminary data.</text>
</comment>
<proteinExistence type="predicted"/>
<dbReference type="InterPro" id="IPR012337">
    <property type="entry name" value="RNaseH-like_sf"/>
</dbReference>
<dbReference type="Pfam" id="PF01609">
    <property type="entry name" value="DDE_Tnp_1"/>
    <property type="match status" value="1"/>
</dbReference>
<protein>
    <submittedName>
        <fullName evidence="2">DDE family transposase</fullName>
    </submittedName>
</protein>
<dbReference type="GO" id="GO:0003677">
    <property type="term" value="F:DNA binding"/>
    <property type="evidence" value="ECO:0007669"/>
    <property type="project" value="InterPro"/>
</dbReference>
<organism evidence="2 3">
    <name type="scientific">Streptohalobacillus salinus</name>
    <dbReference type="NCBI Taxonomy" id="621096"/>
    <lineage>
        <taxon>Bacteria</taxon>
        <taxon>Bacillati</taxon>
        <taxon>Bacillota</taxon>
        <taxon>Bacilli</taxon>
        <taxon>Bacillales</taxon>
        <taxon>Bacillaceae</taxon>
        <taxon>Streptohalobacillus</taxon>
    </lineage>
</organism>